<gene>
    <name evidence="1" type="ORF">GALL_198140</name>
</gene>
<accession>A0A1J5S1W6</accession>
<proteinExistence type="predicted"/>
<dbReference type="InterPro" id="IPR027266">
    <property type="entry name" value="TrmE/GcvT-like"/>
</dbReference>
<dbReference type="Gene3D" id="3.30.1360.120">
    <property type="entry name" value="Probable tRNA modification gtpase trme, domain 1"/>
    <property type="match status" value="1"/>
</dbReference>
<dbReference type="EMBL" id="MLJW01000122">
    <property type="protein sequence ID" value="OIQ98220.1"/>
    <property type="molecule type" value="Genomic_DNA"/>
</dbReference>
<dbReference type="AlphaFoldDB" id="A0A1J5S1W6"/>
<sequence>MNTAFGASPVAEIVAATLLEPAMQELAAARLGLADISLAARSGCKGPGTTLWLERLGLPIPSQPNCWLPLEGGGLVARLGYTEFLVEGSTEFVSRLASSPRAAGVYPIQRQDAAFLLGGSALDALLRQICSINFRLLWAAAEAEAGSTQGPQMASHCTTPTSRPVVLTSMAGVSVTVVPELQAGQPRCRIWCDGSYGHYLWETLVGIAGELGGGAVAPHCLG</sequence>
<name>A0A1J5S1W6_9ZZZZ</name>
<reference evidence="1" key="1">
    <citation type="submission" date="2016-10" db="EMBL/GenBank/DDBJ databases">
        <title>Sequence of Gallionella enrichment culture.</title>
        <authorList>
            <person name="Poehlein A."/>
            <person name="Muehling M."/>
            <person name="Daniel R."/>
        </authorList>
    </citation>
    <scope>NUCLEOTIDE SEQUENCE</scope>
</reference>
<protein>
    <submittedName>
        <fullName evidence="1">Uncharacterized protein</fullName>
    </submittedName>
</protein>
<evidence type="ECO:0000313" key="1">
    <source>
        <dbReference type="EMBL" id="OIQ98220.1"/>
    </source>
</evidence>
<organism evidence="1">
    <name type="scientific">mine drainage metagenome</name>
    <dbReference type="NCBI Taxonomy" id="410659"/>
    <lineage>
        <taxon>unclassified sequences</taxon>
        <taxon>metagenomes</taxon>
        <taxon>ecological metagenomes</taxon>
    </lineage>
</organism>
<comment type="caution">
    <text evidence="1">The sequence shown here is derived from an EMBL/GenBank/DDBJ whole genome shotgun (WGS) entry which is preliminary data.</text>
</comment>